<dbReference type="RefSeq" id="XP_035344255.1">
    <property type="nucleotide sequence ID" value="XM_035488362.1"/>
</dbReference>
<accession>A0A7H8QVS2</accession>
<dbReference type="PROSITE" id="PS50181">
    <property type="entry name" value="FBOX"/>
    <property type="match status" value="1"/>
</dbReference>
<keyword evidence="1" id="KW-0677">Repeat</keyword>
<dbReference type="InterPro" id="IPR002110">
    <property type="entry name" value="Ankyrin_rpt"/>
</dbReference>
<dbReference type="PROSITE" id="PS50297">
    <property type="entry name" value="ANK_REP_REGION"/>
    <property type="match status" value="2"/>
</dbReference>
<dbReference type="Proteomes" id="UP000509510">
    <property type="component" value="Chromosome III"/>
</dbReference>
<dbReference type="Gene3D" id="1.25.40.20">
    <property type="entry name" value="Ankyrin repeat-containing domain"/>
    <property type="match status" value="2"/>
</dbReference>
<evidence type="ECO:0000313" key="7">
    <source>
        <dbReference type="Proteomes" id="UP000509510"/>
    </source>
</evidence>
<proteinExistence type="predicted"/>
<evidence type="ECO:0000313" key="6">
    <source>
        <dbReference type="EMBL" id="QKX58077.1"/>
    </source>
</evidence>
<dbReference type="SMART" id="SM00248">
    <property type="entry name" value="ANK"/>
    <property type="match status" value="11"/>
</dbReference>
<dbReference type="PROSITE" id="PS50088">
    <property type="entry name" value="ANK_REPEAT"/>
    <property type="match status" value="2"/>
</dbReference>
<dbReference type="GeneID" id="55992696"/>
<dbReference type="OrthoDB" id="366390at2759"/>
<dbReference type="KEGG" id="trg:TRUGW13939_05198"/>
<evidence type="ECO:0000256" key="3">
    <source>
        <dbReference type="PROSITE-ProRule" id="PRU00023"/>
    </source>
</evidence>
<dbReference type="InterPro" id="IPR001810">
    <property type="entry name" value="F-box_dom"/>
</dbReference>
<feature type="non-terminal residue" evidence="6">
    <location>
        <position position="1"/>
    </location>
</feature>
<dbReference type="Pfam" id="PF12937">
    <property type="entry name" value="F-box-like"/>
    <property type="match status" value="1"/>
</dbReference>
<feature type="chain" id="PRO_5029023310" description="F-box domain-containing protein" evidence="4">
    <location>
        <begin position="19"/>
        <end position="856"/>
    </location>
</feature>
<dbReference type="PANTHER" id="PTHR24123">
    <property type="entry name" value="ANKYRIN REPEAT-CONTAINING"/>
    <property type="match status" value="1"/>
</dbReference>
<name>A0A7H8QVS2_TALRU</name>
<dbReference type="Pfam" id="PF12796">
    <property type="entry name" value="Ank_2"/>
    <property type="match status" value="2"/>
</dbReference>
<dbReference type="CDD" id="cd09917">
    <property type="entry name" value="F-box_SF"/>
    <property type="match status" value="1"/>
</dbReference>
<dbReference type="EMBL" id="CP055900">
    <property type="protein sequence ID" value="QKX58077.1"/>
    <property type="molecule type" value="Genomic_DNA"/>
</dbReference>
<evidence type="ECO:0000256" key="2">
    <source>
        <dbReference type="ARBA" id="ARBA00023043"/>
    </source>
</evidence>
<feature type="signal peptide" evidence="4">
    <location>
        <begin position="1"/>
        <end position="18"/>
    </location>
</feature>
<gene>
    <name evidence="6" type="ORF">TRUGW13939_05198</name>
</gene>
<keyword evidence="2 3" id="KW-0040">ANK repeat</keyword>
<evidence type="ECO:0000256" key="1">
    <source>
        <dbReference type="ARBA" id="ARBA00022737"/>
    </source>
</evidence>
<dbReference type="AlphaFoldDB" id="A0A7H8QVS2"/>
<feature type="repeat" description="ANK" evidence="3">
    <location>
        <begin position="585"/>
        <end position="617"/>
    </location>
</feature>
<evidence type="ECO:0000259" key="5">
    <source>
        <dbReference type="PROSITE" id="PS50181"/>
    </source>
</evidence>
<dbReference type="PANTHER" id="PTHR24123:SF33">
    <property type="entry name" value="PROTEIN HOS4"/>
    <property type="match status" value="1"/>
</dbReference>
<reference evidence="7" key="1">
    <citation type="submission" date="2020-06" db="EMBL/GenBank/DDBJ databases">
        <title>A chromosome-scale genome assembly of Talaromyces rugulosus W13939.</title>
        <authorList>
            <person name="Wang B."/>
            <person name="Guo L."/>
            <person name="Ye K."/>
            <person name="Wang L."/>
        </authorList>
    </citation>
    <scope>NUCLEOTIDE SEQUENCE [LARGE SCALE GENOMIC DNA]</scope>
    <source>
        <strain evidence="7">W13939</strain>
    </source>
</reference>
<feature type="repeat" description="ANK" evidence="3">
    <location>
        <begin position="277"/>
        <end position="309"/>
    </location>
</feature>
<dbReference type="InterPro" id="IPR036770">
    <property type="entry name" value="Ankyrin_rpt-contain_sf"/>
</dbReference>
<dbReference type="SUPFAM" id="SSF48403">
    <property type="entry name" value="Ankyrin repeat"/>
    <property type="match status" value="2"/>
</dbReference>
<organism evidence="6 7">
    <name type="scientific">Talaromyces rugulosus</name>
    <name type="common">Penicillium rugulosum</name>
    <dbReference type="NCBI Taxonomy" id="121627"/>
    <lineage>
        <taxon>Eukaryota</taxon>
        <taxon>Fungi</taxon>
        <taxon>Dikarya</taxon>
        <taxon>Ascomycota</taxon>
        <taxon>Pezizomycotina</taxon>
        <taxon>Eurotiomycetes</taxon>
        <taxon>Eurotiomycetidae</taxon>
        <taxon>Eurotiales</taxon>
        <taxon>Trichocomaceae</taxon>
        <taxon>Talaromyces</taxon>
        <taxon>Talaromyces sect. Islandici</taxon>
    </lineage>
</organism>
<keyword evidence="7" id="KW-1185">Reference proteome</keyword>
<keyword evidence="4" id="KW-0732">Signal</keyword>
<sequence length="856" mass="96337">MRTTIFSLMGIAPTAVLGATYLATNTSQFLGVTIPDNDGIPILASKDQAATIKIYGGILEADTHVNGTVHRWQTTVGQANGALGFSTEDNGIRPTSGFSFTKNGTLVFRNETASHGFRVRCLIPDRVRQQSPKLKARTPRDPHCIHCTPSFPAMACLNDFPSEVLHQITGYFEYKIDLHALSQTSRRFSLIANERLYNNLRQGRYYRDDLFIWAVENGKEACVRRFIQAGIPVPVPLTSRVDHSICIAAEKGYANIVRVLLEYEVHPDSSHWMLRHPLDSPLMIATRRGHESVVKVLIEHGVDLEYARESALEEQITQPLCIAVKKRHVSLVRLLLDHGCNPLTPDYDYDGPRMGCAWEAAAGTDLEILRIFINKGFEPDFSDPAYSYLSRHLEVLLEALQNGDISLVNFLFTHAAKLEPDALDYNDSCRAMLLHALNEGHISIVKFLFSLETEFQVFPEPCDDDFSHVYQRDILYAISYAAGKCPLDAGFLLHKANVNKLIQNKRLRPIVCLMIGAANGGNEELMKRLLDIDWSQIVQAEDWRNHLSSCLVIAARRGYYGLAKLLLDYGADPRGVAKDKRLQRGNIPPIFAAAEKGSVDIVRLLLDRGADPFPQQQFTLLEKVFRQEQTSGEMVRLLLERDILVPKGENGDSVLVYAVNGGAGIFQLVLQQIGGKLPNNYYHREAFEESVRMAETTIMEIFLKAGFDPNSNCLRKRTSLLALAAEVTDPPGIGEQAVDLLLKYGADLEWCDPHANRPLHYCPDKPEAFRLLLKKGANPLSYRDSSCGYTLLNATRWGAPSTVKELLQSFDAQDIPFEKVRPIFEEVINDKKRQGRNPKATEYLWRWYYRRVYACQ</sequence>
<evidence type="ECO:0000256" key="4">
    <source>
        <dbReference type="SAM" id="SignalP"/>
    </source>
</evidence>
<feature type="domain" description="F-box" evidence="5">
    <location>
        <begin position="154"/>
        <end position="200"/>
    </location>
</feature>
<protein>
    <recommendedName>
        <fullName evidence="5">F-box domain-containing protein</fullName>
    </recommendedName>
</protein>
<dbReference type="InterPro" id="IPR051165">
    <property type="entry name" value="Multifunctional_ANK_Repeat"/>
</dbReference>